<evidence type="ECO:0000313" key="2">
    <source>
        <dbReference type="EMBL" id="SUZ59180.1"/>
    </source>
</evidence>
<dbReference type="InterPro" id="IPR050378">
    <property type="entry name" value="Metallo-dep_Hydrolases_sf"/>
</dbReference>
<dbReference type="PANTHER" id="PTHR11647:SF1">
    <property type="entry name" value="COLLAPSIN RESPONSE MEDIATOR PROTEIN"/>
    <property type="match status" value="1"/>
</dbReference>
<dbReference type="SUPFAM" id="SSF51338">
    <property type="entry name" value="Composite domain of metallo-dependent hydrolases"/>
    <property type="match status" value="1"/>
</dbReference>
<dbReference type="Gene3D" id="3.20.20.140">
    <property type="entry name" value="Metal-dependent hydrolases"/>
    <property type="match status" value="1"/>
</dbReference>
<dbReference type="InterPro" id="IPR013108">
    <property type="entry name" value="Amidohydro_3"/>
</dbReference>
<accession>A0A381NX83</accession>
<protein>
    <recommendedName>
        <fullName evidence="1">Amidohydrolase 3 domain-containing protein</fullName>
    </recommendedName>
</protein>
<dbReference type="Pfam" id="PF07969">
    <property type="entry name" value="Amidohydro_3"/>
    <property type="match status" value="1"/>
</dbReference>
<dbReference type="SUPFAM" id="SSF51556">
    <property type="entry name" value="Metallo-dependent hydrolases"/>
    <property type="match status" value="1"/>
</dbReference>
<organism evidence="2">
    <name type="scientific">marine metagenome</name>
    <dbReference type="NCBI Taxonomy" id="408172"/>
    <lineage>
        <taxon>unclassified sequences</taxon>
        <taxon>metagenomes</taxon>
        <taxon>ecological metagenomes</taxon>
    </lineage>
</organism>
<feature type="domain" description="Amidohydrolase 3" evidence="1">
    <location>
        <begin position="43"/>
        <end position="551"/>
    </location>
</feature>
<dbReference type="PANTHER" id="PTHR11647">
    <property type="entry name" value="HYDRANTOINASE/DIHYDROPYRIMIDINASE FAMILY MEMBER"/>
    <property type="match status" value="1"/>
</dbReference>
<dbReference type="CDD" id="cd01297">
    <property type="entry name" value="D-aminoacylase"/>
    <property type="match status" value="1"/>
</dbReference>
<name>A0A381NX83_9ZZZZ</name>
<dbReference type="InterPro" id="IPR032466">
    <property type="entry name" value="Metal_Hydrolase"/>
</dbReference>
<dbReference type="AlphaFoldDB" id="A0A381NX83"/>
<gene>
    <name evidence="2" type="ORF">METZ01_LOCUS12034</name>
</gene>
<evidence type="ECO:0000259" key="1">
    <source>
        <dbReference type="Pfam" id="PF07969"/>
    </source>
</evidence>
<sequence>MHDLVIRGGQVIDGTGTPARRADIAIDNGIITEVGDVKASGREEIDAAGALVAPGFVDIHTHYDGQVIWDPDISPSSWHGVTTIVMGNCGVGFAPVRPDRHDFLISVMEGVEDIPGAALSEGVTFDWETFPEYLDAVEALPHSIDIGAQMPHSALRVYVMGDRGRDHDEVATDEEIAEMRRLTREALDAGALGFTTSRTINHRDRDGNQIPTLTSAPAELWGISQALTDHAAGHMEIVSDFRDLDVEFEIFEGMTEAAGSRLSVLLSQDDRAPEKWREVLDRINNARADGQDITAQIAARPITLLLGLQSSMHPFITCPTYRRELADLDLDERVERMRDPEMRATLIAEHADRTRGMSGMIAQSFHKMFPLGDPPDYEPQPETSVLGRSLEAGVEAVELAYDTLLSRDGKELMLFPLANFADGNHDALREMNLAEGTLPGLSDGGAHCGVICDASFPTYMLTHWARDRDRGERLPLEYLVQRQCRDTARQVGLEDRGTLERGMIADVNVIDFDRLKLRPPEMVHDLPAGGRRLVQRADGYIATIKSGEVIFREGEATGLHPGQLLRGPRSAAH</sequence>
<dbReference type="EMBL" id="UINC01000666">
    <property type="protein sequence ID" value="SUZ59180.1"/>
    <property type="molecule type" value="Genomic_DNA"/>
</dbReference>
<proteinExistence type="predicted"/>
<dbReference type="GO" id="GO:0016812">
    <property type="term" value="F:hydrolase activity, acting on carbon-nitrogen (but not peptide) bonds, in cyclic amides"/>
    <property type="evidence" value="ECO:0007669"/>
    <property type="project" value="TreeGrafter"/>
</dbReference>
<dbReference type="GO" id="GO:0005829">
    <property type="term" value="C:cytosol"/>
    <property type="evidence" value="ECO:0007669"/>
    <property type="project" value="TreeGrafter"/>
</dbReference>
<dbReference type="InterPro" id="IPR011059">
    <property type="entry name" value="Metal-dep_hydrolase_composite"/>
</dbReference>
<reference evidence="2" key="1">
    <citation type="submission" date="2018-05" db="EMBL/GenBank/DDBJ databases">
        <authorList>
            <person name="Lanie J.A."/>
            <person name="Ng W.-L."/>
            <person name="Kazmierczak K.M."/>
            <person name="Andrzejewski T.M."/>
            <person name="Davidsen T.M."/>
            <person name="Wayne K.J."/>
            <person name="Tettelin H."/>
            <person name="Glass J.I."/>
            <person name="Rusch D."/>
            <person name="Podicherti R."/>
            <person name="Tsui H.-C.T."/>
            <person name="Winkler M.E."/>
        </authorList>
    </citation>
    <scope>NUCLEOTIDE SEQUENCE</scope>
</reference>